<proteinExistence type="predicted"/>
<keyword evidence="1" id="KW-0378">Hydrolase</keyword>
<dbReference type="InterPro" id="IPR029058">
    <property type="entry name" value="AB_hydrolase_fold"/>
</dbReference>
<dbReference type="GO" id="GO:0016787">
    <property type="term" value="F:hydrolase activity"/>
    <property type="evidence" value="ECO:0007669"/>
    <property type="project" value="UniProtKB-KW"/>
</dbReference>
<dbReference type="EMBL" id="SMUV01000072">
    <property type="protein sequence ID" value="TDK43098.1"/>
    <property type="molecule type" value="Genomic_DNA"/>
</dbReference>
<gene>
    <name evidence="1" type="ORF">E1832_17715</name>
</gene>
<evidence type="ECO:0000313" key="1">
    <source>
        <dbReference type="EMBL" id="TDK43098.1"/>
    </source>
</evidence>
<keyword evidence="2" id="KW-1185">Reference proteome</keyword>
<dbReference type="AlphaFoldDB" id="A0A4R5UV38"/>
<dbReference type="InterPro" id="IPR010297">
    <property type="entry name" value="DUF900_hydrolase"/>
</dbReference>
<name>A0A4R5UV38_9RHOB</name>
<accession>A0A4R5UV38</accession>
<organism evidence="1 2">
    <name type="scientific">Antarcticimicrobium luteum</name>
    <dbReference type="NCBI Taxonomy" id="2547397"/>
    <lineage>
        <taxon>Bacteria</taxon>
        <taxon>Pseudomonadati</taxon>
        <taxon>Pseudomonadota</taxon>
        <taxon>Alphaproteobacteria</taxon>
        <taxon>Rhodobacterales</taxon>
        <taxon>Paracoccaceae</taxon>
        <taxon>Antarcticimicrobium</taxon>
    </lineage>
</organism>
<dbReference type="Pfam" id="PF05990">
    <property type="entry name" value="DUF900"/>
    <property type="match status" value="1"/>
</dbReference>
<comment type="caution">
    <text evidence="1">The sequence shown here is derived from an EMBL/GenBank/DDBJ whole genome shotgun (WGS) entry which is preliminary data.</text>
</comment>
<dbReference type="Proteomes" id="UP000295301">
    <property type="component" value="Unassembled WGS sequence"/>
</dbReference>
<dbReference type="OrthoDB" id="7303283at2"/>
<dbReference type="SUPFAM" id="SSF53474">
    <property type="entry name" value="alpha/beta-Hydrolases"/>
    <property type="match status" value="1"/>
</dbReference>
<dbReference type="RefSeq" id="WP_133361104.1">
    <property type="nucleotide sequence ID" value="NZ_SMUV01000072.1"/>
</dbReference>
<dbReference type="Gene3D" id="3.40.50.1820">
    <property type="entry name" value="alpha/beta hydrolase"/>
    <property type="match status" value="1"/>
</dbReference>
<evidence type="ECO:0000313" key="2">
    <source>
        <dbReference type="Proteomes" id="UP000295301"/>
    </source>
</evidence>
<sequence>MPVIRINAIGETAGLHTSPAPVGAALARIGPTDGPAVVMIHGFKYQPGHRQHCPHRHILALHPEALPWSAPSWPRQLGFGTGLPAEGLAVAFGWAARGTLWAAQRRAGLAGRALAGVIAALHDQAPGRPVHLIAHSLGTELALEALHHLPAGSVGRIISLAGACYHSRAQAALATPAGGAAEFLNITSRENDPFDFLFERLVPPPFPSDHAIGHGLQAPNAVTLQLDCAGTLDHLSRLGAAIGAPERRVCHWSGFTRPGALQFYKHLLRRPDRLPLSALRHAVPPRQAPRWSRLLALPPGPRLLPFAQKAS</sequence>
<reference evidence="1 2" key="1">
    <citation type="submission" date="2019-03" db="EMBL/GenBank/DDBJ databases">
        <title>Ruegeria lutea sp. nov., a novel strain, isolated from marine sediment, the Masan Bay, South Korea.</title>
        <authorList>
            <person name="Kim J."/>
            <person name="Kim D.-Y."/>
            <person name="Lee S.-S."/>
        </authorList>
    </citation>
    <scope>NUCLEOTIDE SEQUENCE [LARGE SCALE GENOMIC DNA]</scope>
    <source>
        <strain evidence="1 2">318-1</strain>
    </source>
</reference>
<protein>
    <submittedName>
        <fullName evidence="1">Alpha/beta hydrolase</fullName>
    </submittedName>
</protein>